<evidence type="ECO:0000256" key="3">
    <source>
        <dbReference type="ARBA" id="ARBA00023004"/>
    </source>
</evidence>
<dbReference type="GO" id="GO:0016787">
    <property type="term" value="F:hydrolase activity"/>
    <property type="evidence" value="ECO:0007669"/>
    <property type="project" value="UniProtKB-KW"/>
</dbReference>
<evidence type="ECO:0000313" key="6">
    <source>
        <dbReference type="EMBL" id="ABB29036.1"/>
    </source>
</evidence>
<evidence type="ECO:0000256" key="1">
    <source>
        <dbReference type="ARBA" id="ARBA00022723"/>
    </source>
</evidence>
<dbReference type="KEGG" id="cch:Cag_1785"/>
<dbReference type="GO" id="GO:0046872">
    <property type="term" value="F:metal ion binding"/>
    <property type="evidence" value="ECO:0007669"/>
    <property type="project" value="UniProtKB-KW"/>
</dbReference>
<dbReference type="eggNOG" id="COG1409">
    <property type="taxonomic scope" value="Bacteria"/>
</dbReference>
<reference evidence="6" key="1">
    <citation type="submission" date="2005-08" db="EMBL/GenBank/DDBJ databases">
        <title>Complete sequence of Chlorobium chlorochromatii CaD3.</title>
        <authorList>
            <person name="Copeland A."/>
            <person name="Lucas S."/>
            <person name="Lapidus A."/>
            <person name="Barry K."/>
            <person name="Detter J.C."/>
            <person name="Glavina T."/>
            <person name="Hammon N."/>
            <person name="Israni S."/>
            <person name="Pitluck S."/>
            <person name="Bryant D."/>
            <person name="Schmutz J."/>
            <person name="Larimer F."/>
            <person name="Land M."/>
            <person name="Kyrpides N."/>
            <person name="Ivanova N."/>
            <person name="Richardson P."/>
        </authorList>
    </citation>
    <scope>NUCLEOTIDE SEQUENCE [LARGE SCALE GENOMIC DNA]</scope>
    <source>
        <strain evidence="6">CaD3</strain>
    </source>
</reference>
<evidence type="ECO:0000256" key="4">
    <source>
        <dbReference type="ARBA" id="ARBA00025742"/>
    </source>
</evidence>
<dbReference type="OrthoDB" id="597003at2"/>
<accession>Q3APN9</accession>
<keyword evidence="2" id="KW-0378">Hydrolase</keyword>
<dbReference type="STRING" id="340177.Cag_1785"/>
<protein>
    <recommendedName>
        <fullName evidence="5">Calcineurin-like phosphoesterase domain-containing protein</fullName>
    </recommendedName>
</protein>
<dbReference type="InterPro" id="IPR004843">
    <property type="entry name" value="Calcineurin-like_PHP"/>
</dbReference>
<dbReference type="PANTHER" id="PTHR42988:SF2">
    <property type="entry name" value="CYCLIC NUCLEOTIDE PHOSPHODIESTERASE CBUA0032-RELATED"/>
    <property type="match status" value="1"/>
</dbReference>
<organism evidence="6">
    <name type="scientific">Chlorobium chlorochromatii (strain CaD3)</name>
    <dbReference type="NCBI Taxonomy" id="340177"/>
    <lineage>
        <taxon>Bacteria</taxon>
        <taxon>Pseudomonadati</taxon>
        <taxon>Chlorobiota</taxon>
        <taxon>Chlorobiia</taxon>
        <taxon>Chlorobiales</taxon>
        <taxon>Chlorobiaceae</taxon>
        <taxon>Chlorobium/Pelodictyon group</taxon>
        <taxon>Chlorobium</taxon>
    </lineage>
</organism>
<comment type="similarity">
    <text evidence="4">Belongs to the cyclic nucleotide phosphodiesterase class-III family.</text>
</comment>
<dbReference type="PANTHER" id="PTHR42988">
    <property type="entry name" value="PHOSPHOHYDROLASE"/>
    <property type="match status" value="1"/>
</dbReference>
<dbReference type="AlphaFoldDB" id="Q3APN9"/>
<dbReference type="InterPro" id="IPR050884">
    <property type="entry name" value="CNP_phosphodiesterase-III"/>
</dbReference>
<proteinExistence type="inferred from homology"/>
<gene>
    <name evidence="6" type="ordered locus">Cag_1785</name>
</gene>
<dbReference type="SUPFAM" id="SSF56300">
    <property type="entry name" value="Metallo-dependent phosphatases"/>
    <property type="match status" value="1"/>
</dbReference>
<keyword evidence="1" id="KW-0479">Metal-binding</keyword>
<evidence type="ECO:0000259" key="5">
    <source>
        <dbReference type="Pfam" id="PF00149"/>
    </source>
</evidence>
<dbReference type="Gene3D" id="3.60.21.10">
    <property type="match status" value="1"/>
</dbReference>
<keyword evidence="3" id="KW-0408">Iron</keyword>
<dbReference type="Pfam" id="PF00149">
    <property type="entry name" value="Metallophos"/>
    <property type="match status" value="1"/>
</dbReference>
<dbReference type="HOGENOM" id="CLU_959280_0_0_10"/>
<feature type="domain" description="Calcineurin-like phosphoesterase" evidence="5">
    <location>
        <begin position="5"/>
        <end position="241"/>
    </location>
</feature>
<name>Q3APN9_CHLCH</name>
<sequence length="286" mass="33343">MKQPLKIAHISDIHLSGANDRSHAARLTRLLQHLRNEQFDHLVITGDLGNHADPDEWRVVQQLLKQTEWYHWERCTILPGNHDLMNLEEEMRLYNALNPIQWFRQKAFQRKRQLFCELFYEIMGGKNQTFPFLKILNYPTLRLALVALDSVAAWHPSTNPLGARGFIEPQQLTALQQPQIAEALRSCVVIGLCHHAYKVYGTDSLIDQAFDWTMELQNRDAFFSLMQQLGASIVLHGHFHRFQSYQKEGITFINGGCFRYNPYRYSELLLEADGSFQQQFLSLEEK</sequence>
<dbReference type="InterPro" id="IPR029052">
    <property type="entry name" value="Metallo-depent_PP-like"/>
</dbReference>
<evidence type="ECO:0000256" key="2">
    <source>
        <dbReference type="ARBA" id="ARBA00022801"/>
    </source>
</evidence>
<dbReference type="EMBL" id="CP000108">
    <property type="protein sequence ID" value="ABB29036.1"/>
    <property type="molecule type" value="Genomic_DNA"/>
</dbReference>